<name>A0AAD6ZGR5_9AGAR</name>
<dbReference type="AlphaFoldDB" id="A0AAD6ZGR5"/>
<proteinExistence type="predicted"/>
<evidence type="ECO:0000313" key="2">
    <source>
        <dbReference type="EMBL" id="KAJ7320999.1"/>
    </source>
</evidence>
<keyword evidence="1" id="KW-0732">Signal</keyword>
<organism evidence="2 3">
    <name type="scientific">Mycena albidolilacea</name>
    <dbReference type="NCBI Taxonomy" id="1033008"/>
    <lineage>
        <taxon>Eukaryota</taxon>
        <taxon>Fungi</taxon>
        <taxon>Dikarya</taxon>
        <taxon>Basidiomycota</taxon>
        <taxon>Agaricomycotina</taxon>
        <taxon>Agaricomycetes</taxon>
        <taxon>Agaricomycetidae</taxon>
        <taxon>Agaricales</taxon>
        <taxon>Marasmiineae</taxon>
        <taxon>Mycenaceae</taxon>
        <taxon>Mycena</taxon>
    </lineage>
</organism>
<evidence type="ECO:0000256" key="1">
    <source>
        <dbReference type="SAM" id="SignalP"/>
    </source>
</evidence>
<protein>
    <submittedName>
        <fullName evidence="2">Uncharacterized protein</fullName>
    </submittedName>
</protein>
<sequence length="248" mass="26118">MALRSISLLFLSTLVSAQNTTTLGNITTVDVPAGNTIKAGDFITFGFSCTEGSVGQELRNVTGELMVGSAEDHGQSVADVMSVHGNDVGSPISNDIGYWLHATTPPGNYHIRINGTVYDALNAFGNDPGKPLGNVTARSKIWILSQPDPFLCTVPTFTPVVSVADANYSPMQLGEPLAGSMYYLNNISTVGSINVSVAWIDESFGGGTSVPQTTMEVVKSGTLESVGSVVLVRFRFARIRNPGIPFGG</sequence>
<accession>A0AAD6ZGR5</accession>
<evidence type="ECO:0000313" key="3">
    <source>
        <dbReference type="Proteomes" id="UP001218218"/>
    </source>
</evidence>
<keyword evidence="3" id="KW-1185">Reference proteome</keyword>
<feature type="signal peptide" evidence="1">
    <location>
        <begin position="1"/>
        <end position="17"/>
    </location>
</feature>
<dbReference type="EMBL" id="JARIHO010000052">
    <property type="protein sequence ID" value="KAJ7320999.1"/>
    <property type="molecule type" value="Genomic_DNA"/>
</dbReference>
<comment type="caution">
    <text evidence="2">The sequence shown here is derived from an EMBL/GenBank/DDBJ whole genome shotgun (WGS) entry which is preliminary data.</text>
</comment>
<feature type="chain" id="PRO_5042295709" evidence="1">
    <location>
        <begin position="18"/>
        <end position="248"/>
    </location>
</feature>
<reference evidence="2" key="1">
    <citation type="submission" date="2023-03" db="EMBL/GenBank/DDBJ databases">
        <title>Massive genome expansion in bonnet fungi (Mycena s.s.) driven by repeated elements and novel gene families across ecological guilds.</title>
        <authorList>
            <consortium name="Lawrence Berkeley National Laboratory"/>
            <person name="Harder C.B."/>
            <person name="Miyauchi S."/>
            <person name="Viragh M."/>
            <person name="Kuo A."/>
            <person name="Thoen E."/>
            <person name="Andreopoulos B."/>
            <person name="Lu D."/>
            <person name="Skrede I."/>
            <person name="Drula E."/>
            <person name="Henrissat B."/>
            <person name="Morin E."/>
            <person name="Kohler A."/>
            <person name="Barry K."/>
            <person name="LaButti K."/>
            <person name="Morin E."/>
            <person name="Salamov A."/>
            <person name="Lipzen A."/>
            <person name="Mereny Z."/>
            <person name="Hegedus B."/>
            <person name="Baldrian P."/>
            <person name="Stursova M."/>
            <person name="Weitz H."/>
            <person name="Taylor A."/>
            <person name="Grigoriev I.V."/>
            <person name="Nagy L.G."/>
            <person name="Martin F."/>
            <person name="Kauserud H."/>
        </authorList>
    </citation>
    <scope>NUCLEOTIDE SEQUENCE</scope>
    <source>
        <strain evidence="2">CBHHK002</strain>
    </source>
</reference>
<gene>
    <name evidence="2" type="ORF">DFH08DRAFT_942013</name>
</gene>
<dbReference type="Proteomes" id="UP001218218">
    <property type="component" value="Unassembled WGS sequence"/>
</dbReference>